<evidence type="ECO:0000259" key="6">
    <source>
        <dbReference type="Pfam" id="PF06803"/>
    </source>
</evidence>
<feature type="domain" description="DUF1232" evidence="6">
    <location>
        <begin position="32"/>
        <end position="67"/>
    </location>
</feature>
<dbReference type="RefSeq" id="WP_037043736.1">
    <property type="nucleotide sequence ID" value="NZ_JAMOHU010000036.1"/>
</dbReference>
<dbReference type="GO" id="GO:0012505">
    <property type="term" value="C:endomembrane system"/>
    <property type="evidence" value="ECO:0007669"/>
    <property type="project" value="UniProtKB-SubCell"/>
</dbReference>
<organism evidence="7 8">
    <name type="scientific">Stutzerimonas stutzeri</name>
    <name type="common">Pseudomonas stutzeri</name>
    <dbReference type="NCBI Taxonomy" id="316"/>
    <lineage>
        <taxon>Bacteria</taxon>
        <taxon>Pseudomonadati</taxon>
        <taxon>Pseudomonadota</taxon>
        <taxon>Gammaproteobacteria</taxon>
        <taxon>Pseudomonadales</taxon>
        <taxon>Pseudomonadaceae</taxon>
        <taxon>Stutzerimonas</taxon>
    </lineage>
</organism>
<dbReference type="EMBL" id="POUT01000006">
    <property type="protein sequence ID" value="PNG09233.1"/>
    <property type="molecule type" value="Genomic_DNA"/>
</dbReference>
<evidence type="ECO:0000313" key="8">
    <source>
        <dbReference type="Proteomes" id="UP000236023"/>
    </source>
</evidence>
<keyword evidence="4 5" id="KW-0472">Membrane</keyword>
<reference evidence="7 8" key="1">
    <citation type="submission" date="2018-01" db="EMBL/GenBank/DDBJ databases">
        <title>Denitrification phenotypes of diverse strains of Pseudomonas stutzeri.</title>
        <authorList>
            <person name="Milligan D.A."/>
            <person name="Bergaust L."/>
            <person name="Bakken L.R."/>
            <person name="Frostegard A."/>
        </authorList>
    </citation>
    <scope>NUCLEOTIDE SEQUENCE [LARGE SCALE GENOMIC DNA]</scope>
    <source>
        <strain evidence="7 8">24a75</strain>
    </source>
</reference>
<protein>
    <submittedName>
        <fullName evidence="7">DUF1232 domain-containing protein</fullName>
    </submittedName>
</protein>
<dbReference type="InterPro" id="IPR010652">
    <property type="entry name" value="DUF1232"/>
</dbReference>
<gene>
    <name evidence="7" type="ORF">CXK94_11890</name>
</gene>
<evidence type="ECO:0000256" key="1">
    <source>
        <dbReference type="ARBA" id="ARBA00004127"/>
    </source>
</evidence>
<dbReference type="AlphaFoldDB" id="A0A2N8T3C8"/>
<evidence type="ECO:0000256" key="4">
    <source>
        <dbReference type="ARBA" id="ARBA00023136"/>
    </source>
</evidence>
<evidence type="ECO:0000256" key="3">
    <source>
        <dbReference type="ARBA" id="ARBA00022989"/>
    </source>
</evidence>
<keyword evidence="3 5" id="KW-1133">Transmembrane helix</keyword>
<comment type="caution">
    <text evidence="7">The sequence shown here is derived from an EMBL/GenBank/DDBJ whole genome shotgun (WGS) entry which is preliminary data.</text>
</comment>
<evidence type="ECO:0000313" key="7">
    <source>
        <dbReference type="EMBL" id="PNG09233.1"/>
    </source>
</evidence>
<keyword evidence="2 5" id="KW-0812">Transmembrane</keyword>
<name>A0A2N8T3C8_STUST</name>
<feature type="transmembrane region" description="Helical" evidence="5">
    <location>
        <begin position="103"/>
        <end position="124"/>
    </location>
</feature>
<sequence>MARLQGWARTLKRDVMALWFCTRHPDTPWWLRVLTVAIVAYALSPIDLIPDFIPLLGYLDDLLLLPLGIWLVLRLMPPGVLAECRSRALAWEAQRAARPVSRAGAVVILLLWLIGAALVGYWLIGRGRT</sequence>
<comment type="subcellular location">
    <subcellularLocation>
        <location evidence="1">Endomembrane system</location>
        <topology evidence="1">Multi-pass membrane protein</topology>
    </subcellularLocation>
</comment>
<feature type="transmembrane region" description="Helical" evidence="5">
    <location>
        <begin position="62"/>
        <end position="82"/>
    </location>
</feature>
<dbReference type="Proteomes" id="UP000236023">
    <property type="component" value="Unassembled WGS sequence"/>
</dbReference>
<evidence type="ECO:0000256" key="2">
    <source>
        <dbReference type="ARBA" id="ARBA00022692"/>
    </source>
</evidence>
<evidence type="ECO:0000256" key="5">
    <source>
        <dbReference type="SAM" id="Phobius"/>
    </source>
</evidence>
<accession>A0A2N8T3C8</accession>
<feature type="transmembrane region" description="Helical" evidence="5">
    <location>
        <begin position="29"/>
        <end position="50"/>
    </location>
</feature>
<proteinExistence type="predicted"/>
<dbReference type="Pfam" id="PF06803">
    <property type="entry name" value="DUF1232"/>
    <property type="match status" value="1"/>
</dbReference>